<sequence>MKINWIREYIENYFKPGKLEQNVFGQIQNVKRIAEISLIYGTLVDNKSQIKFFISSEHLNDDDKDLILNKKSKNSLYSLKIKKLRLIQVNLIRYEPILELESIKYGSSLVNKEKNFSSFLFNEALQVSIREWIVNNSNSDSIILNHKDYPQLLNEIDHDYNANENSNNQELSQLFDTIINSEESTRKLISFNLTQDETEAAVKSEIIAEEIVSEGGSSSDKIIYYEEDKDVICILSDD</sequence>
<gene>
    <name evidence="1" type="ORF">CONCODRAFT_84189</name>
</gene>
<protein>
    <submittedName>
        <fullName evidence="1">Uncharacterized protein</fullName>
    </submittedName>
</protein>
<evidence type="ECO:0000313" key="2">
    <source>
        <dbReference type="Proteomes" id="UP000070444"/>
    </source>
</evidence>
<accession>A0A137PB42</accession>
<organism evidence="1 2">
    <name type="scientific">Conidiobolus coronatus (strain ATCC 28846 / CBS 209.66 / NRRL 28638)</name>
    <name type="common">Delacroixia coronata</name>
    <dbReference type="NCBI Taxonomy" id="796925"/>
    <lineage>
        <taxon>Eukaryota</taxon>
        <taxon>Fungi</taxon>
        <taxon>Fungi incertae sedis</taxon>
        <taxon>Zoopagomycota</taxon>
        <taxon>Entomophthoromycotina</taxon>
        <taxon>Entomophthoromycetes</taxon>
        <taxon>Entomophthorales</taxon>
        <taxon>Ancylistaceae</taxon>
        <taxon>Conidiobolus</taxon>
    </lineage>
</organism>
<keyword evidence="2" id="KW-1185">Reference proteome</keyword>
<dbReference type="Proteomes" id="UP000070444">
    <property type="component" value="Unassembled WGS sequence"/>
</dbReference>
<dbReference type="AlphaFoldDB" id="A0A137PB42"/>
<reference evidence="1 2" key="1">
    <citation type="journal article" date="2015" name="Genome Biol. Evol.">
        <title>Phylogenomic analyses indicate that early fungi evolved digesting cell walls of algal ancestors of land plants.</title>
        <authorList>
            <person name="Chang Y."/>
            <person name="Wang S."/>
            <person name="Sekimoto S."/>
            <person name="Aerts A.L."/>
            <person name="Choi C."/>
            <person name="Clum A."/>
            <person name="LaButti K.M."/>
            <person name="Lindquist E.A."/>
            <person name="Yee Ngan C."/>
            <person name="Ohm R.A."/>
            <person name="Salamov A.A."/>
            <person name="Grigoriev I.V."/>
            <person name="Spatafora J.W."/>
            <person name="Berbee M.L."/>
        </authorList>
    </citation>
    <scope>NUCLEOTIDE SEQUENCE [LARGE SCALE GENOMIC DNA]</scope>
    <source>
        <strain evidence="1 2">NRRL 28638</strain>
    </source>
</reference>
<name>A0A137PB42_CONC2</name>
<dbReference type="EMBL" id="KQ964457">
    <property type="protein sequence ID" value="KXN72240.1"/>
    <property type="molecule type" value="Genomic_DNA"/>
</dbReference>
<proteinExistence type="predicted"/>
<evidence type="ECO:0000313" key="1">
    <source>
        <dbReference type="EMBL" id="KXN72240.1"/>
    </source>
</evidence>